<dbReference type="Proteomes" id="UP000585272">
    <property type="component" value="Unassembled WGS sequence"/>
</dbReference>
<reference evidence="1 2" key="1">
    <citation type="submission" date="2020-08" db="EMBL/GenBank/DDBJ databases">
        <title>Genomic Encyclopedia of Archaeal and Bacterial Type Strains, Phase II (KMG-II): from individual species to whole genera.</title>
        <authorList>
            <person name="Goeker M."/>
        </authorList>
    </citation>
    <scope>NUCLEOTIDE SEQUENCE [LARGE SCALE GENOMIC DNA]</scope>
    <source>
        <strain evidence="1 2">DSM 23288</strain>
    </source>
</reference>
<evidence type="ECO:0000313" key="1">
    <source>
        <dbReference type="EMBL" id="MBB4663742.1"/>
    </source>
</evidence>
<evidence type="ECO:0000313" key="2">
    <source>
        <dbReference type="Proteomes" id="UP000585272"/>
    </source>
</evidence>
<dbReference type="GO" id="GO:0016787">
    <property type="term" value="F:hydrolase activity"/>
    <property type="evidence" value="ECO:0007669"/>
    <property type="project" value="UniProtKB-KW"/>
</dbReference>
<keyword evidence="2" id="KW-1185">Reference proteome</keyword>
<name>A0A840IFV1_9ACTN</name>
<organism evidence="1 2">
    <name type="scientific">Conexibacter arvalis</name>
    <dbReference type="NCBI Taxonomy" id="912552"/>
    <lineage>
        <taxon>Bacteria</taxon>
        <taxon>Bacillati</taxon>
        <taxon>Actinomycetota</taxon>
        <taxon>Thermoleophilia</taxon>
        <taxon>Solirubrobacterales</taxon>
        <taxon>Conexibacteraceae</taxon>
        <taxon>Conexibacter</taxon>
    </lineage>
</organism>
<dbReference type="Pfam" id="PF01955">
    <property type="entry name" value="CbiZ"/>
    <property type="match status" value="1"/>
</dbReference>
<gene>
    <name evidence="1" type="ORF">BDZ31_003343</name>
</gene>
<comment type="caution">
    <text evidence="1">The sequence shown here is derived from an EMBL/GenBank/DDBJ whole genome shotgun (WGS) entry which is preliminary data.</text>
</comment>
<accession>A0A840IFV1</accession>
<keyword evidence="1" id="KW-0378">Hydrolase</keyword>
<dbReference type="InterPro" id="IPR052209">
    <property type="entry name" value="CbiZ"/>
</dbReference>
<sequence length="226" mass="22453">MSALRVTTAPGTLLVDFGQPRRVLSSAVLGGGIGVAHGWLNATVPTDYDRLDPHADLAERAAALGFARPLVGMLTAVDVARCERARRGVATAFATVGVGHALAAAGTRPRVVPAIGTINLLVVVDAPLDDAALAGAAQTAIEAKVQALAAAAIPARNADCHATGTATDAFCIAALPGSTVPFAGPATSVGADLAQAVHAAVLAGARADRADFGPLYETGAAGEAPR</sequence>
<dbReference type="RefSeq" id="WP_183343475.1">
    <property type="nucleotide sequence ID" value="NZ_JACHNU010000005.1"/>
</dbReference>
<proteinExistence type="predicted"/>
<dbReference type="EMBL" id="JACHNU010000005">
    <property type="protein sequence ID" value="MBB4663742.1"/>
    <property type="molecule type" value="Genomic_DNA"/>
</dbReference>
<protein>
    <submittedName>
        <fullName evidence="1">Adenosylcobinamide amidohydrolase</fullName>
    </submittedName>
</protein>
<dbReference type="PANTHER" id="PTHR35336">
    <property type="entry name" value="ADENOSYLCOBINAMIDE AMIDOHYDROLASE"/>
    <property type="match status" value="1"/>
</dbReference>
<dbReference type="InterPro" id="IPR002808">
    <property type="entry name" value="AdoCbi_amidolase"/>
</dbReference>
<dbReference type="PANTHER" id="PTHR35336:SF5">
    <property type="entry name" value="ADENOSYLCOBINAMIDE AMIDOHYDROLASE"/>
    <property type="match status" value="1"/>
</dbReference>
<dbReference type="AlphaFoldDB" id="A0A840IFV1"/>